<feature type="domain" description="HTH cro/C1-type" evidence="1">
    <location>
        <begin position="11"/>
        <end position="46"/>
    </location>
</feature>
<proteinExistence type="predicted"/>
<evidence type="ECO:0000313" key="2">
    <source>
        <dbReference type="EMBL" id="MCB6183793.1"/>
    </source>
</evidence>
<protein>
    <submittedName>
        <fullName evidence="2">Helix-turn-helix domain-containing protein</fullName>
    </submittedName>
</protein>
<dbReference type="Pfam" id="PF22495">
    <property type="entry name" value="HTH_92"/>
    <property type="match status" value="1"/>
</dbReference>
<dbReference type="PROSITE" id="PS50943">
    <property type="entry name" value="HTH_CROC1"/>
    <property type="match status" value="1"/>
</dbReference>
<evidence type="ECO:0000259" key="1">
    <source>
        <dbReference type="PROSITE" id="PS50943"/>
    </source>
</evidence>
<evidence type="ECO:0000313" key="3">
    <source>
        <dbReference type="Proteomes" id="UP001165395"/>
    </source>
</evidence>
<keyword evidence="3" id="KW-1185">Reference proteome</keyword>
<dbReference type="InterPro" id="IPR055172">
    <property type="entry name" value="HTH_RsaL-like"/>
</dbReference>
<dbReference type="SUPFAM" id="SSF47413">
    <property type="entry name" value="lambda repressor-like DNA-binding domains"/>
    <property type="match status" value="1"/>
</dbReference>
<dbReference type="Gene3D" id="1.10.260.40">
    <property type="entry name" value="lambda repressor-like DNA-binding domains"/>
    <property type="match status" value="1"/>
</dbReference>
<reference evidence="2" key="1">
    <citation type="submission" date="2021-10" db="EMBL/GenBank/DDBJ databases">
        <title>The complete genome sequence of Leeia sp. TBRC 13508.</title>
        <authorList>
            <person name="Charoenyingcharoen P."/>
            <person name="Yukphan P."/>
        </authorList>
    </citation>
    <scope>NUCLEOTIDE SEQUENCE</scope>
    <source>
        <strain evidence="2">TBRC 13508</strain>
    </source>
</reference>
<dbReference type="Proteomes" id="UP001165395">
    <property type="component" value="Unassembled WGS sequence"/>
</dbReference>
<dbReference type="CDD" id="cd00093">
    <property type="entry name" value="HTH_XRE"/>
    <property type="match status" value="1"/>
</dbReference>
<dbReference type="RefSeq" id="WP_227180563.1">
    <property type="nucleotide sequence ID" value="NZ_JAJBZT010000004.1"/>
</dbReference>
<dbReference type="EMBL" id="JAJBZT010000004">
    <property type="protein sequence ID" value="MCB6183793.1"/>
    <property type="molecule type" value="Genomic_DNA"/>
</dbReference>
<name>A0ABS8D6Y6_9NEIS</name>
<accession>A0ABS8D6Y6</accession>
<sequence length="108" mass="12600">MKLFDKIPNPRDIRKKLGLNQEEFWTKIGVTQSGGSRYESGRNIPKPVRELLRLVHVEHLDLSKVRREDFEIVEYLREQHPELYKKLKKAAKGWKAGGDGKMDLEGDL</sequence>
<organism evidence="2 3">
    <name type="scientific">Leeia speluncae</name>
    <dbReference type="NCBI Taxonomy" id="2884804"/>
    <lineage>
        <taxon>Bacteria</taxon>
        <taxon>Pseudomonadati</taxon>
        <taxon>Pseudomonadota</taxon>
        <taxon>Betaproteobacteria</taxon>
        <taxon>Neisseriales</taxon>
        <taxon>Leeiaceae</taxon>
        <taxon>Leeia</taxon>
    </lineage>
</organism>
<gene>
    <name evidence="2" type="ORF">LIN78_09565</name>
</gene>
<dbReference type="InterPro" id="IPR010982">
    <property type="entry name" value="Lambda_DNA-bd_dom_sf"/>
</dbReference>
<comment type="caution">
    <text evidence="2">The sequence shown here is derived from an EMBL/GenBank/DDBJ whole genome shotgun (WGS) entry which is preliminary data.</text>
</comment>
<dbReference type="InterPro" id="IPR001387">
    <property type="entry name" value="Cro/C1-type_HTH"/>
</dbReference>